<accession>A0ACB8SK55</accession>
<gene>
    <name evidence="1" type="ORF">BV25DRAFT_1831966</name>
</gene>
<proteinExistence type="predicted"/>
<reference evidence="1" key="1">
    <citation type="submission" date="2021-03" db="EMBL/GenBank/DDBJ databases">
        <authorList>
            <consortium name="DOE Joint Genome Institute"/>
            <person name="Ahrendt S."/>
            <person name="Looney B.P."/>
            <person name="Miyauchi S."/>
            <person name="Morin E."/>
            <person name="Drula E."/>
            <person name="Courty P.E."/>
            <person name="Chicoki N."/>
            <person name="Fauchery L."/>
            <person name="Kohler A."/>
            <person name="Kuo A."/>
            <person name="Labutti K."/>
            <person name="Pangilinan J."/>
            <person name="Lipzen A."/>
            <person name="Riley R."/>
            <person name="Andreopoulos W."/>
            <person name="He G."/>
            <person name="Johnson J."/>
            <person name="Barry K.W."/>
            <person name="Grigoriev I.V."/>
            <person name="Nagy L."/>
            <person name="Hibbett D."/>
            <person name="Henrissat B."/>
            <person name="Matheny P.B."/>
            <person name="Labbe J."/>
            <person name="Martin F."/>
        </authorList>
    </citation>
    <scope>NUCLEOTIDE SEQUENCE</scope>
    <source>
        <strain evidence="1">HHB10654</strain>
    </source>
</reference>
<comment type="caution">
    <text evidence="1">The sequence shown here is derived from an EMBL/GenBank/DDBJ whole genome shotgun (WGS) entry which is preliminary data.</text>
</comment>
<keyword evidence="2" id="KW-1185">Reference proteome</keyword>
<sequence>MSSPSSAQEIDSVATPPVKSLRSMFEQMAHETSPNSSAKAHPSRDFLSPEPPSPRTRKFSNPSPDDQPTASSSSKHLRTASSSSDLRNRKPPPPPPPRATKPYQASPLSSPLLRPVRDSAASGYTSDVSATSPYSSLRQLAARPPPPLPSLLLDEEAIHPNMDGVDDAGASEFSPADPTSSSLIDEDISDPVQNGGVKHLASRFATSPAAPTQASLHHDDTVETPNGSVASLINRFATAPTSPDDDAVDPISNGGAGPYGKLGVPSSPRRPVPIPTTNRITSQPILTKSPSPPGVPPRPALKPPAPRAYRRSFPPVPQHTSPPLPNLATRPTVSPFADEESDADTVFGHAPSHQDSVSSVESFEAPTSSSSSRFSSSSDLSSANNATAPPIPPTRPVPPRPPPRHKSTVATDSSDSLVVASPVAQLPPPLPVRRGTAAVDESTPRPPNRHLSMADDPHAGTTSAPPTMERKPPPGHRLPPPPTRTIGLGDKLPPARRLPSDESDDSGEEEDPKAKAADAMPDSSRASRRAPTLAAHDYAADHIHIHAHTGVVCVSGHVYVVASHHHLKIFDLSVQETPIYNLDSKSLGVSKDLKVTSMEFRCAKSDVHKGRYIWIGTKDGNLLELDVTSGTVVGTKPNQHTSAVTHILRYASAMVTIDELGKTLVFTWEPTDEGMYMAHVQPRVARIAEKQEFAQIFHGMLWTSVREKETAPAGGGSRGPIIRIYDIFTAGSVGRSVLPLEHVGAVTAGGIIPGHPEQIYLGHEAGYVSVWNPRTADRIPVCIEVVKVSNSDVLSLEGVNERLWTGTRKGMIVVYDVTARPWVVTNHWDAHAGLPLQKIVVDPFSIDKVGRLCVYSVGRDERVKAWDGLLGQDWIASELLKREQSFSTFRDLKVLIVSWNLDAARPDYLVGTPENISFLNDALSSVDAPDIITFGFQELIDLESRKMAAKTVLLGGKKKSGDAVSEKVTHAYKRWYDRLIMAVRLAMPPESPYTIVHSESLVGLFTCVFVKNSERLALRDIAINTVKRGMGGRYGNKVCTGLMKSRRRSQ</sequence>
<evidence type="ECO:0000313" key="1">
    <source>
        <dbReference type="EMBL" id="KAI0056643.1"/>
    </source>
</evidence>
<dbReference type="EMBL" id="MU277260">
    <property type="protein sequence ID" value="KAI0056643.1"/>
    <property type="molecule type" value="Genomic_DNA"/>
</dbReference>
<protein>
    <submittedName>
        <fullName evidence="1">Uncharacterized protein</fullName>
    </submittedName>
</protein>
<evidence type="ECO:0000313" key="2">
    <source>
        <dbReference type="Proteomes" id="UP000814140"/>
    </source>
</evidence>
<organism evidence="1 2">
    <name type="scientific">Artomyces pyxidatus</name>
    <dbReference type="NCBI Taxonomy" id="48021"/>
    <lineage>
        <taxon>Eukaryota</taxon>
        <taxon>Fungi</taxon>
        <taxon>Dikarya</taxon>
        <taxon>Basidiomycota</taxon>
        <taxon>Agaricomycotina</taxon>
        <taxon>Agaricomycetes</taxon>
        <taxon>Russulales</taxon>
        <taxon>Auriscalpiaceae</taxon>
        <taxon>Artomyces</taxon>
    </lineage>
</organism>
<dbReference type="Proteomes" id="UP000814140">
    <property type="component" value="Unassembled WGS sequence"/>
</dbReference>
<name>A0ACB8SK55_9AGAM</name>
<reference evidence="1" key="2">
    <citation type="journal article" date="2022" name="New Phytol.">
        <title>Evolutionary transition to the ectomycorrhizal habit in the genomes of a hyperdiverse lineage of mushroom-forming fungi.</title>
        <authorList>
            <person name="Looney B."/>
            <person name="Miyauchi S."/>
            <person name="Morin E."/>
            <person name="Drula E."/>
            <person name="Courty P.E."/>
            <person name="Kohler A."/>
            <person name="Kuo A."/>
            <person name="LaButti K."/>
            <person name="Pangilinan J."/>
            <person name="Lipzen A."/>
            <person name="Riley R."/>
            <person name="Andreopoulos W."/>
            <person name="He G."/>
            <person name="Johnson J."/>
            <person name="Nolan M."/>
            <person name="Tritt A."/>
            <person name="Barry K.W."/>
            <person name="Grigoriev I.V."/>
            <person name="Nagy L.G."/>
            <person name="Hibbett D."/>
            <person name="Henrissat B."/>
            <person name="Matheny P.B."/>
            <person name="Labbe J."/>
            <person name="Martin F.M."/>
        </authorList>
    </citation>
    <scope>NUCLEOTIDE SEQUENCE</scope>
    <source>
        <strain evidence="1">HHB10654</strain>
    </source>
</reference>